<dbReference type="EMBL" id="BEYU01000281">
    <property type="protein sequence ID" value="GBG35079.1"/>
    <property type="molecule type" value="Genomic_DNA"/>
</dbReference>
<protein>
    <submittedName>
        <fullName evidence="4">Calmodulin</fullName>
    </submittedName>
</protein>
<evidence type="ECO:0000256" key="2">
    <source>
        <dbReference type="SAM" id="MobiDB-lite"/>
    </source>
</evidence>
<feature type="region of interest" description="Disordered" evidence="2">
    <location>
        <begin position="238"/>
        <end position="295"/>
    </location>
</feature>
<keyword evidence="1" id="KW-0106">Calcium</keyword>
<organism evidence="4 5">
    <name type="scientific">Hondaea fermentalgiana</name>
    <dbReference type="NCBI Taxonomy" id="2315210"/>
    <lineage>
        <taxon>Eukaryota</taxon>
        <taxon>Sar</taxon>
        <taxon>Stramenopiles</taxon>
        <taxon>Bigyra</taxon>
        <taxon>Labyrinthulomycetes</taxon>
        <taxon>Thraustochytrida</taxon>
        <taxon>Thraustochytriidae</taxon>
        <taxon>Hondaea</taxon>
    </lineage>
</organism>
<name>A0A2R5GXM8_9STRA</name>
<dbReference type="Proteomes" id="UP000241890">
    <property type="component" value="Unassembled WGS sequence"/>
</dbReference>
<gene>
    <name evidence="4" type="ORF">FCC1311_113022</name>
</gene>
<dbReference type="SUPFAM" id="SSF47473">
    <property type="entry name" value="EF-hand"/>
    <property type="match status" value="1"/>
</dbReference>
<feature type="domain" description="EF-hand" evidence="3">
    <location>
        <begin position="64"/>
        <end position="99"/>
    </location>
</feature>
<sequence>MAPVRGGAVDLGRWWEHPFMRELEDEARRDAALAKENDVHCKRHEQADWAADRELNTGAHVTPSQIGGLRQWFQSVDADDSGTVSLLELADPLLTTGVAESVSECVEIFQAIDEDGSGEVDFDEFLELVTIKSSGRLERMRAQWQRAAGEAPKIIDEKQRRAELEAAKADGILAICEALKNDETTMSLMSAITFERRKFISQAVMKKASRYRVRFRKAQFEAIREILFASPAEREAALRRRESNADGAQRRTSKPLRPRGPQLFTTRPLPWKEQNAANEEKGSQEEKSSKFDKSALQWPEKSSVLPCVQRRPILNRKRALVGLRARVTTPAIDDQEELFLALEQKRRNGPVDMVPSCVLQGSNTHLHRTASERAMMRIDMLKFPDWLRITASNDEEAIAIELANAQQGSIGG</sequence>
<dbReference type="GO" id="GO:0005509">
    <property type="term" value="F:calcium ion binding"/>
    <property type="evidence" value="ECO:0007669"/>
    <property type="project" value="InterPro"/>
</dbReference>
<dbReference type="InterPro" id="IPR011992">
    <property type="entry name" value="EF-hand-dom_pair"/>
</dbReference>
<dbReference type="SMART" id="SM00054">
    <property type="entry name" value="EFh"/>
    <property type="match status" value="2"/>
</dbReference>
<feature type="domain" description="EF-hand" evidence="3">
    <location>
        <begin position="100"/>
        <end position="135"/>
    </location>
</feature>
<dbReference type="Pfam" id="PF13499">
    <property type="entry name" value="EF-hand_7"/>
    <property type="match status" value="1"/>
</dbReference>
<reference evidence="4 5" key="1">
    <citation type="submission" date="2017-12" db="EMBL/GenBank/DDBJ databases">
        <title>Sequencing, de novo assembly and annotation of complete genome of a new Thraustochytrid species, strain FCC1311.</title>
        <authorList>
            <person name="Sedici K."/>
            <person name="Godart F."/>
            <person name="Aiese Cigliano R."/>
            <person name="Sanseverino W."/>
            <person name="Barakat M."/>
            <person name="Ortet P."/>
            <person name="Marechal E."/>
            <person name="Cagnac O."/>
            <person name="Amato A."/>
        </authorList>
    </citation>
    <scope>NUCLEOTIDE SEQUENCE [LARGE SCALE GENOMIC DNA]</scope>
</reference>
<dbReference type="CDD" id="cd00051">
    <property type="entry name" value="EFh"/>
    <property type="match status" value="1"/>
</dbReference>
<evidence type="ECO:0000256" key="1">
    <source>
        <dbReference type="ARBA" id="ARBA00022837"/>
    </source>
</evidence>
<dbReference type="PROSITE" id="PS50222">
    <property type="entry name" value="EF_HAND_2"/>
    <property type="match status" value="2"/>
</dbReference>
<evidence type="ECO:0000259" key="3">
    <source>
        <dbReference type="PROSITE" id="PS50222"/>
    </source>
</evidence>
<proteinExistence type="predicted"/>
<keyword evidence="5" id="KW-1185">Reference proteome</keyword>
<feature type="compositionally biased region" description="Basic and acidic residues" evidence="2">
    <location>
        <begin position="278"/>
        <end position="293"/>
    </location>
</feature>
<dbReference type="InterPro" id="IPR002048">
    <property type="entry name" value="EF_hand_dom"/>
</dbReference>
<dbReference type="AlphaFoldDB" id="A0A2R5GXM8"/>
<evidence type="ECO:0000313" key="4">
    <source>
        <dbReference type="EMBL" id="GBG35079.1"/>
    </source>
</evidence>
<accession>A0A2R5GXM8</accession>
<dbReference type="PROSITE" id="PS00018">
    <property type="entry name" value="EF_HAND_1"/>
    <property type="match status" value="2"/>
</dbReference>
<evidence type="ECO:0000313" key="5">
    <source>
        <dbReference type="Proteomes" id="UP000241890"/>
    </source>
</evidence>
<dbReference type="OrthoDB" id="418595at2759"/>
<dbReference type="InParanoid" id="A0A2R5GXM8"/>
<dbReference type="Gene3D" id="1.10.238.10">
    <property type="entry name" value="EF-hand"/>
    <property type="match status" value="1"/>
</dbReference>
<dbReference type="InterPro" id="IPR018247">
    <property type="entry name" value="EF_Hand_1_Ca_BS"/>
</dbReference>
<comment type="caution">
    <text evidence="4">The sequence shown here is derived from an EMBL/GenBank/DDBJ whole genome shotgun (WGS) entry which is preliminary data.</text>
</comment>